<evidence type="ECO:0000256" key="9">
    <source>
        <dbReference type="ARBA" id="ARBA00023033"/>
    </source>
</evidence>
<evidence type="ECO:0000256" key="3">
    <source>
        <dbReference type="ARBA" id="ARBA00022617"/>
    </source>
</evidence>
<keyword evidence="13" id="KW-1185">Reference proteome</keyword>
<dbReference type="AlphaFoldDB" id="A0AAD2A3E6"/>
<dbReference type="GO" id="GO:0016705">
    <property type="term" value="F:oxidoreductase activity, acting on paired donors, with incorporation or reduction of molecular oxygen"/>
    <property type="evidence" value="ECO:0007669"/>
    <property type="project" value="InterPro"/>
</dbReference>
<reference evidence="12" key="1">
    <citation type="submission" date="2023-05" db="EMBL/GenBank/DDBJ databases">
        <authorList>
            <person name="Huff M."/>
        </authorList>
    </citation>
    <scope>NUCLEOTIDE SEQUENCE</scope>
</reference>
<evidence type="ECO:0000256" key="11">
    <source>
        <dbReference type="SAM" id="SignalP"/>
    </source>
</evidence>
<keyword evidence="4" id="KW-0812">Transmembrane</keyword>
<dbReference type="Gene3D" id="1.10.630.10">
    <property type="entry name" value="Cytochrome P450"/>
    <property type="match status" value="1"/>
</dbReference>
<accession>A0AAD2A3E6</accession>
<keyword evidence="3" id="KW-0349">Heme</keyword>
<keyword evidence="6" id="KW-1133">Transmembrane helix</keyword>
<dbReference type="InterPro" id="IPR001128">
    <property type="entry name" value="Cyt_P450"/>
</dbReference>
<dbReference type="InterPro" id="IPR036396">
    <property type="entry name" value="Cyt_P450_sf"/>
</dbReference>
<dbReference type="GO" id="GO:0020037">
    <property type="term" value="F:heme binding"/>
    <property type="evidence" value="ECO:0007669"/>
    <property type="project" value="InterPro"/>
</dbReference>
<sequence>MDFLTIVLGLLFCFTLIQAFRSISTRGKNLPPGPNPLPIIGNLHLLGDQPHKSLAKLAKTYGPIMCLRLGSINTVVITSSAMAKEVLQKQDLAFSSRHVPNAIHAHNQFKYSVVWLPVASKWRSLRKILNSNMFSGNRLDANQHLRVRKVQELIAYCRKNSQAGEAVDIGRAAFRTSLNLLSNTIFSKDLTDPFSDSAKEFKDLVWNVMVEAGKPNLVDFFPVLDKLDPLGIRRRMTIHFGKIIELFDGLINERLQRRKSDNSGNSDVLDVLLDTSRENPEEIDRVHIERLCLDLFVAGTDTTSSTLEWAMAETLKNPATMKKAKEELAEVIGKGKVLEEEDVSRLPYIRMVPVMLGSLLNSFDWKLEGGIAPKDLDMEEKFGITLQKANPLRAVPTPL</sequence>
<keyword evidence="5" id="KW-0479">Metal-binding</keyword>
<proteinExistence type="inferred from homology"/>
<dbReference type="GO" id="GO:0004497">
    <property type="term" value="F:monooxygenase activity"/>
    <property type="evidence" value="ECO:0007669"/>
    <property type="project" value="UniProtKB-KW"/>
</dbReference>
<dbReference type="InterPro" id="IPR002401">
    <property type="entry name" value="Cyt_P450_E_grp-I"/>
</dbReference>
<feature type="chain" id="PRO_5041928655" description="Geraniol 10-hydroxylase" evidence="11">
    <location>
        <begin position="20"/>
        <end position="399"/>
    </location>
</feature>
<evidence type="ECO:0000313" key="12">
    <source>
        <dbReference type="EMBL" id="CAI9780755.1"/>
    </source>
</evidence>
<protein>
    <recommendedName>
        <fullName evidence="14">Geraniol 10-hydroxylase</fullName>
    </recommendedName>
</protein>
<evidence type="ECO:0008006" key="14">
    <source>
        <dbReference type="Google" id="ProtNLM"/>
    </source>
</evidence>
<dbReference type="Proteomes" id="UP000834106">
    <property type="component" value="Chromosome 17"/>
</dbReference>
<evidence type="ECO:0000256" key="8">
    <source>
        <dbReference type="ARBA" id="ARBA00023004"/>
    </source>
</evidence>
<dbReference type="PANTHER" id="PTHR47950">
    <property type="entry name" value="CYTOCHROME P450, FAMILY 76, SUBFAMILY C, POLYPEPTIDE 5-RELATED"/>
    <property type="match status" value="1"/>
</dbReference>
<dbReference type="GO" id="GO:0016020">
    <property type="term" value="C:membrane"/>
    <property type="evidence" value="ECO:0007669"/>
    <property type="project" value="UniProtKB-SubCell"/>
</dbReference>
<dbReference type="SUPFAM" id="SSF48264">
    <property type="entry name" value="Cytochrome P450"/>
    <property type="match status" value="1"/>
</dbReference>
<evidence type="ECO:0000256" key="6">
    <source>
        <dbReference type="ARBA" id="ARBA00022989"/>
    </source>
</evidence>
<keyword evidence="11" id="KW-0732">Signal</keyword>
<evidence type="ECO:0000256" key="4">
    <source>
        <dbReference type="ARBA" id="ARBA00022692"/>
    </source>
</evidence>
<dbReference type="EMBL" id="OU503052">
    <property type="protein sequence ID" value="CAI9780755.1"/>
    <property type="molecule type" value="Genomic_DNA"/>
</dbReference>
<dbReference type="PANTHER" id="PTHR47950:SF4">
    <property type="entry name" value="GERANIOL 8-HYDROXYLASE-LIKE"/>
    <property type="match status" value="1"/>
</dbReference>
<evidence type="ECO:0000256" key="10">
    <source>
        <dbReference type="ARBA" id="ARBA00023136"/>
    </source>
</evidence>
<dbReference type="PRINTS" id="PR00463">
    <property type="entry name" value="EP450I"/>
</dbReference>
<keyword evidence="7" id="KW-0560">Oxidoreductase</keyword>
<keyword evidence="8" id="KW-0408">Iron</keyword>
<organism evidence="12 13">
    <name type="scientific">Fraxinus pennsylvanica</name>
    <dbReference type="NCBI Taxonomy" id="56036"/>
    <lineage>
        <taxon>Eukaryota</taxon>
        <taxon>Viridiplantae</taxon>
        <taxon>Streptophyta</taxon>
        <taxon>Embryophyta</taxon>
        <taxon>Tracheophyta</taxon>
        <taxon>Spermatophyta</taxon>
        <taxon>Magnoliopsida</taxon>
        <taxon>eudicotyledons</taxon>
        <taxon>Gunneridae</taxon>
        <taxon>Pentapetalae</taxon>
        <taxon>asterids</taxon>
        <taxon>lamiids</taxon>
        <taxon>Lamiales</taxon>
        <taxon>Oleaceae</taxon>
        <taxon>Oleeae</taxon>
        <taxon>Fraxinus</taxon>
    </lineage>
</organism>
<comment type="subcellular location">
    <subcellularLocation>
        <location evidence="1">Membrane</location>
        <topology evidence="1">Single-pass membrane protein</topology>
    </subcellularLocation>
</comment>
<evidence type="ECO:0000256" key="5">
    <source>
        <dbReference type="ARBA" id="ARBA00022723"/>
    </source>
</evidence>
<evidence type="ECO:0000256" key="1">
    <source>
        <dbReference type="ARBA" id="ARBA00004167"/>
    </source>
</evidence>
<dbReference type="GO" id="GO:0005506">
    <property type="term" value="F:iron ion binding"/>
    <property type="evidence" value="ECO:0007669"/>
    <property type="project" value="InterPro"/>
</dbReference>
<evidence type="ECO:0000313" key="13">
    <source>
        <dbReference type="Proteomes" id="UP000834106"/>
    </source>
</evidence>
<dbReference type="Pfam" id="PF00067">
    <property type="entry name" value="p450"/>
    <property type="match status" value="1"/>
</dbReference>
<feature type="signal peptide" evidence="11">
    <location>
        <begin position="1"/>
        <end position="19"/>
    </location>
</feature>
<keyword evidence="10" id="KW-0472">Membrane</keyword>
<gene>
    <name evidence="12" type="ORF">FPE_LOCUS28185</name>
</gene>
<comment type="similarity">
    <text evidence="2">Belongs to the cytochrome P450 family.</text>
</comment>
<evidence type="ECO:0000256" key="2">
    <source>
        <dbReference type="ARBA" id="ARBA00010617"/>
    </source>
</evidence>
<evidence type="ECO:0000256" key="7">
    <source>
        <dbReference type="ARBA" id="ARBA00023002"/>
    </source>
</evidence>
<keyword evidence="9" id="KW-0503">Monooxygenase</keyword>
<name>A0AAD2A3E6_9LAMI</name>